<evidence type="ECO:0000256" key="1">
    <source>
        <dbReference type="SAM" id="MobiDB-lite"/>
    </source>
</evidence>
<dbReference type="RefSeq" id="WP_054679592.1">
    <property type="nucleotide sequence ID" value="NZ_AYYO01000027.1"/>
</dbReference>
<feature type="transmembrane region" description="Helical" evidence="2">
    <location>
        <begin position="235"/>
        <end position="260"/>
    </location>
</feature>
<evidence type="ECO:0000313" key="3">
    <source>
        <dbReference type="EMBL" id="KRM55249.1"/>
    </source>
</evidence>
<protein>
    <submittedName>
        <fullName evidence="3">Uncharacterized protein</fullName>
    </submittedName>
</protein>
<organism evidence="3 4">
    <name type="scientific">Lacticaseibacillus sharpeae JCM 1186 = DSM 20505</name>
    <dbReference type="NCBI Taxonomy" id="1291052"/>
    <lineage>
        <taxon>Bacteria</taxon>
        <taxon>Bacillati</taxon>
        <taxon>Bacillota</taxon>
        <taxon>Bacilli</taxon>
        <taxon>Lactobacillales</taxon>
        <taxon>Lactobacillaceae</taxon>
        <taxon>Lacticaseibacillus</taxon>
    </lineage>
</organism>
<evidence type="ECO:0000313" key="4">
    <source>
        <dbReference type="Proteomes" id="UP000051679"/>
    </source>
</evidence>
<gene>
    <name evidence="3" type="ORF">FC18_GL001540</name>
</gene>
<keyword evidence="2" id="KW-0812">Transmembrane</keyword>
<feature type="transmembrane region" description="Helical" evidence="2">
    <location>
        <begin position="197"/>
        <end position="214"/>
    </location>
</feature>
<feature type="transmembrane region" description="Helical" evidence="2">
    <location>
        <begin position="367"/>
        <end position="394"/>
    </location>
</feature>
<sequence>MRAQFILEWKKQPWLLHLFWFLLLLAMVGTTAIRYEANPHKHGIGDGDSEHVRWAAGTVTSDRKFWSTTIARMTSNLKSDVDKSADSPQNRDYKQAGKTTSQQLLRGDYLGAITTEEAFLKKYPETRNRSYFLLGDFINAGGTAIEKDAAVSQYILKHKLNIFPGITEFSSALNNFTVTLGLSGIGIFADQERTFCLIVLTMALTTFAMVFYRDRKNGTASMMRAAPITAGKQALIRWAATTLVLNLVLLLVAGLILAVMSTFPDRTWGTFAYPIAVDFMNKVIIVPLGRLLLEWLLVANLWFILIGSAAHLFSLFSRNTILGMALLATGVFLEPLNLSALIPAGLLRILPGHFIDFAAVVRHYREFSVVSLVNTSGTFLIWTAMFVFLAGILLRLRTRSSSALLATD</sequence>
<comment type="caution">
    <text evidence="3">The sequence shown here is derived from an EMBL/GenBank/DDBJ whole genome shotgun (WGS) entry which is preliminary data.</text>
</comment>
<dbReference type="AlphaFoldDB" id="A0A0R1ZJX5"/>
<keyword evidence="2" id="KW-0472">Membrane</keyword>
<dbReference type="PATRIC" id="fig|1291052.5.peg.1565"/>
<dbReference type="Proteomes" id="UP000051679">
    <property type="component" value="Unassembled WGS sequence"/>
</dbReference>
<feature type="transmembrane region" description="Helical" evidence="2">
    <location>
        <begin position="295"/>
        <end position="313"/>
    </location>
</feature>
<accession>A0A0R1ZJX5</accession>
<dbReference type="OrthoDB" id="2296419at2"/>
<dbReference type="STRING" id="1291052.FC18_GL001540"/>
<keyword evidence="2" id="KW-1133">Transmembrane helix</keyword>
<dbReference type="EMBL" id="AYYO01000027">
    <property type="protein sequence ID" value="KRM55249.1"/>
    <property type="molecule type" value="Genomic_DNA"/>
</dbReference>
<name>A0A0R1ZJX5_9LACO</name>
<feature type="compositionally biased region" description="Basic and acidic residues" evidence="1">
    <location>
        <begin position="80"/>
        <end position="95"/>
    </location>
</feature>
<feature type="transmembrane region" description="Helical" evidence="2">
    <location>
        <begin position="325"/>
        <end position="347"/>
    </location>
</feature>
<proteinExistence type="predicted"/>
<feature type="region of interest" description="Disordered" evidence="1">
    <location>
        <begin position="80"/>
        <end position="100"/>
    </location>
</feature>
<evidence type="ECO:0000256" key="2">
    <source>
        <dbReference type="SAM" id="Phobius"/>
    </source>
</evidence>
<reference evidence="3 4" key="1">
    <citation type="journal article" date="2015" name="Genome Announc.">
        <title>Expanding the biotechnology potential of lactobacilli through comparative genomics of 213 strains and associated genera.</title>
        <authorList>
            <person name="Sun Z."/>
            <person name="Harris H.M."/>
            <person name="McCann A."/>
            <person name="Guo C."/>
            <person name="Argimon S."/>
            <person name="Zhang W."/>
            <person name="Yang X."/>
            <person name="Jeffery I.B."/>
            <person name="Cooney J.C."/>
            <person name="Kagawa T.F."/>
            <person name="Liu W."/>
            <person name="Song Y."/>
            <person name="Salvetti E."/>
            <person name="Wrobel A."/>
            <person name="Rasinkangas P."/>
            <person name="Parkhill J."/>
            <person name="Rea M.C."/>
            <person name="O'Sullivan O."/>
            <person name="Ritari J."/>
            <person name="Douillard F.P."/>
            <person name="Paul Ross R."/>
            <person name="Yang R."/>
            <person name="Briner A.E."/>
            <person name="Felis G.E."/>
            <person name="de Vos W.M."/>
            <person name="Barrangou R."/>
            <person name="Klaenhammer T.R."/>
            <person name="Caufield P.W."/>
            <person name="Cui Y."/>
            <person name="Zhang H."/>
            <person name="O'Toole P.W."/>
        </authorList>
    </citation>
    <scope>NUCLEOTIDE SEQUENCE [LARGE SCALE GENOMIC DNA]</scope>
    <source>
        <strain evidence="3 4">DSM 20505</strain>
    </source>
</reference>
<keyword evidence="4" id="KW-1185">Reference proteome</keyword>